<dbReference type="PANTHER" id="PTHR18895:SF74">
    <property type="entry name" value="MTRF1L RELEASE FACTOR GLUTAMINE METHYLTRANSFERASE"/>
    <property type="match status" value="1"/>
</dbReference>
<feature type="domain" description="Methyltransferase small" evidence="6">
    <location>
        <begin position="114"/>
        <end position="207"/>
    </location>
</feature>
<protein>
    <recommendedName>
        <fullName evidence="5">Release factor glutamine methyltransferase</fullName>
        <shortName evidence="5">RF MTase</shortName>
        <ecNumber evidence="5">2.1.1.297</ecNumber>
    </recommendedName>
    <alternativeName>
        <fullName evidence="5">N5-glutamine methyltransferase PrmC</fullName>
    </alternativeName>
    <alternativeName>
        <fullName evidence="5">Protein-(glutamine-N5) MTase PrmC</fullName>
    </alternativeName>
    <alternativeName>
        <fullName evidence="5">Protein-glutamine N-methyltransferase PrmC</fullName>
    </alternativeName>
</protein>
<organism evidence="8 9">
    <name type="scientific">Maribacter dokdonensis</name>
    <dbReference type="NCBI Taxonomy" id="320912"/>
    <lineage>
        <taxon>Bacteria</taxon>
        <taxon>Pseudomonadati</taxon>
        <taxon>Bacteroidota</taxon>
        <taxon>Flavobacteriia</taxon>
        <taxon>Flavobacteriales</taxon>
        <taxon>Flavobacteriaceae</taxon>
        <taxon>Maribacter</taxon>
    </lineage>
</organism>
<dbReference type="Gene3D" id="1.10.8.10">
    <property type="entry name" value="DNA helicase RuvA subunit, C-terminal domain"/>
    <property type="match status" value="1"/>
</dbReference>
<keyword evidence="3 5" id="KW-0949">S-adenosyl-L-methionine</keyword>
<dbReference type="InterPro" id="IPR002052">
    <property type="entry name" value="DNA_methylase_N6_adenine_CS"/>
</dbReference>
<dbReference type="CDD" id="cd02440">
    <property type="entry name" value="AdoMet_MTases"/>
    <property type="match status" value="1"/>
</dbReference>
<feature type="binding site" evidence="5">
    <location>
        <position position="194"/>
    </location>
    <ligand>
        <name>S-adenosyl-L-methionine</name>
        <dbReference type="ChEBI" id="CHEBI:59789"/>
    </ligand>
</feature>
<feature type="binding site" evidence="5">
    <location>
        <begin position="194"/>
        <end position="197"/>
    </location>
    <ligand>
        <name>substrate</name>
    </ligand>
</feature>
<dbReference type="InterPro" id="IPR040758">
    <property type="entry name" value="PrmC_N"/>
</dbReference>
<dbReference type="Gene3D" id="3.40.50.150">
    <property type="entry name" value="Vaccinia Virus protein VP39"/>
    <property type="match status" value="1"/>
</dbReference>
<dbReference type="GO" id="GO:0003676">
    <property type="term" value="F:nucleic acid binding"/>
    <property type="evidence" value="ECO:0007669"/>
    <property type="project" value="InterPro"/>
</dbReference>
<accession>A0A1H4T4C0</accession>
<dbReference type="NCBIfam" id="TIGR03534">
    <property type="entry name" value="RF_mod_PrmC"/>
    <property type="match status" value="1"/>
</dbReference>
<comment type="caution">
    <text evidence="5">Lacks conserved residue(s) required for the propagation of feature annotation.</text>
</comment>
<dbReference type="InterPro" id="IPR050320">
    <property type="entry name" value="N5-glutamine_MTase"/>
</dbReference>
<evidence type="ECO:0000256" key="3">
    <source>
        <dbReference type="ARBA" id="ARBA00022691"/>
    </source>
</evidence>
<evidence type="ECO:0000256" key="1">
    <source>
        <dbReference type="ARBA" id="ARBA00022603"/>
    </source>
</evidence>
<feature type="binding site" evidence="5">
    <location>
        <begin position="122"/>
        <end position="126"/>
    </location>
    <ligand>
        <name>S-adenosyl-L-methionine</name>
        <dbReference type="ChEBI" id="CHEBI:59789"/>
    </ligand>
</feature>
<comment type="similarity">
    <text evidence="5">Belongs to the protein N5-glutamine methyltransferase family. PrmC subfamily.</text>
</comment>
<dbReference type="RefSeq" id="WP_074674171.1">
    <property type="nucleotide sequence ID" value="NZ_FNTB01000001.1"/>
</dbReference>
<dbReference type="OrthoDB" id="9800643at2"/>
<evidence type="ECO:0000259" key="7">
    <source>
        <dbReference type="Pfam" id="PF17827"/>
    </source>
</evidence>
<evidence type="ECO:0000256" key="2">
    <source>
        <dbReference type="ARBA" id="ARBA00022679"/>
    </source>
</evidence>
<dbReference type="SUPFAM" id="SSF53335">
    <property type="entry name" value="S-adenosyl-L-methionine-dependent methyltransferases"/>
    <property type="match status" value="1"/>
</dbReference>
<dbReference type="Pfam" id="PF17827">
    <property type="entry name" value="PrmC_N"/>
    <property type="match status" value="1"/>
</dbReference>
<dbReference type="Proteomes" id="UP000183038">
    <property type="component" value="Unassembled WGS sequence"/>
</dbReference>
<proteinExistence type="inferred from homology"/>
<evidence type="ECO:0000313" key="9">
    <source>
        <dbReference type="Proteomes" id="UP000183038"/>
    </source>
</evidence>
<dbReference type="GO" id="GO:0102559">
    <property type="term" value="F:peptide chain release factor N(5)-glutamine methyltransferase activity"/>
    <property type="evidence" value="ECO:0007669"/>
    <property type="project" value="UniProtKB-EC"/>
</dbReference>
<dbReference type="GO" id="GO:0032259">
    <property type="term" value="P:methylation"/>
    <property type="evidence" value="ECO:0007669"/>
    <property type="project" value="UniProtKB-KW"/>
</dbReference>
<evidence type="ECO:0000259" key="6">
    <source>
        <dbReference type="Pfam" id="PF05175"/>
    </source>
</evidence>
<sequence length="289" mass="33288">MQLKEVKNIFHAELDAIYGKDEVNSFFYLLIEHYFELERFVLALQPNLNIEKEQETILFKALSELKLHKPIQHITGTAYFMDLDFTVNEHVLIPRPETEELVRWVLNDVKEVKHPLNILDMGTGSGCIPISLDKNLVDAKVYALDVSPQALVVAQENNRMLGANVTFVKADMLSLHSKTSAKELDQKFDIIISNPPYVRELEKAEMQNNVIDHEPSLALFVPDEDPLKFYEAVVNFASEHLNKNGCLFLEINQYLGEETKRILQQSNFKTIELRPDMFGNDRMIKGIRK</sequence>
<comment type="catalytic activity">
    <reaction evidence="4 5">
        <text>L-glutaminyl-[peptide chain release factor] + S-adenosyl-L-methionine = N(5)-methyl-L-glutaminyl-[peptide chain release factor] + S-adenosyl-L-homocysteine + H(+)</text>
        <dbReference type="Rhea" id="RHEA:42896"/>
        <dbReference type="Rhea" id="RHEA-COMP:10271"/>
        <dbReference type="Rhea" id="RHEA-COMP:10272"/>
        <dbReference type="ChEBI" id="CHEBI:15378"/>
        <dbReference type="ChEBI" id="CHEBI:30011"/>
        <dbReference type="ChEBI" id="CHEBI:57856"/>
        <dbReference type="ChEBI" id="CHEBI:59789"/>
        <dbReference type="ChEBI" id="CHEBI:61891"/>
        <dbReference type="EC" id="2.1.1.297"/>
    </reaction>
</comment>
<keyword evidence="2 5" id="KW-0808">Transferase</keyword>
<dbReference type="InterPro" id="IPR019874">
    <property type="entry name" value="RF_methyltr_PrmC"/>
</dbReference>
<evidence type="ECO:0000313" key="8">
    <source>
        <dbReference type="EMBL" id="SEC51325.1"/>
    </source>
</evidence>
<dbReference type="InterPro" id="IPR004556">
    <property type="entry name" value="HemK-like"/>
</dbReference>
<dbReference type="Pfam" id="PF05175">
    <property type="entry name" value="MTS"/>
    <property type="match status" value="1"/>
</dbReference>
<evidence type="ECO:0000256" key="4">
    <source>
        <dbReference type="ARBA" id="ARBA00048391"/>
    </source>
</evidence>
<evidence type="ECO:0000256" key="5">
    <source>
        <dbReference type="HAMAP-Rule" id="MF_02126"/>
    </source>
</evidence>
<dbReference type="AlphaFoldDB" id="A0A1H4T4C0"/>
<dbReference type="PANTHER" id="PTHR18895">
    <property type="entry name" value="HEMK METHYLTRANSFERASE"/>
    <property type="match status" value="1"/>
</dbReference>
<dbReference type="EC" id="2.1.1.297" evidence="5"/>
<dbReference type="InterPro" id="IPR007848">
    <property type="entry name" value="Small_mtfrase_dom"/>
</dbReference>
<dbReference type="PROSITE" id="PS00092">
    <property type="entry name" value="N6_MTASE"/>
    <property type="match status" value="1"/>
</dbReference>
<gene>
    <name evidence="5" type="primary">prmC</name>
    <name evidence="8" type="ORF">SAMN05192540_3359</name>
</gene>
<dbReference type="InterPro" id="IPR029063">
    <property type="entry name" value="SAM-dependent_MTases_sf"/>
</dbReference>
<dbReference type="EMBL" id="FNTB01000001">
    <property type="protein sequence ID" value="SEC51325.1"/>
    <property type="molecule type" value="Genomic_DNA"/>
</dbReference>
<feature type="domain" description="Release factor glutamine methyltransferase N-terminal" evidence="7">
    <location>
        <begin position="28"/>
        <end position="76"/>
    </location>
</feature>
<name>A0A1H4T4C0_9FLAO</name>
<reference evidence="8 9" key="1">
    <citation type="submission" date="2016-10" db="EMBL/GenBank/DDBJ databases">
        <authorList>
            <person name="de Groot N.N."/>
        </authorList>
    </citation>
    <scope>NUCLEOTIDE SEQUENCE [LARGE SCALE GENOMIC DNA]</scope>
    <source>
        <strain evidence="8 9">MAR_2009_71</strain>
    </source>
</reference>
<dbReference type="NCBIfam" id="TIGR00536">
    <property type="entry name" value="hemK_fam"/>
    <property type="match status" value="1"/>
</dbReference>
<feature type="binding site" evidence="5">
    <location>
        <position position="145"/>
    </location>
    <ligand>
        <name>S-adenosyl-L-methionine</name>
        <dbReference type="ChEBI" id="CHEBI:59789"/>
    </ligand>
</feature>
<keyword evidence="1 5" id="KW-0489">Methyltransferase</keyword>
<comment type="function">
    <text evidence="5">Methylates the class 1 translation termination release factors RF1/PrfA and RF2/PrfB on the glutamine residue of the universally conserved GGQ motif.</text>
</comment>
<dbReference type="HAMAP" id="MF_02126">
    <property type="entry name" value="RF_methyltr_PrmC"/>
    <property type="match status" value="1"/>
</dbReference>